<dbReference type="GO" id="GO:0036503">
    <property type="term" value="P:ERAD pathway"/>
    <property type="evidence" value="ECO:0007669"/>
    <property type="project" value="TreeGrafter"/>
</dbReference>
<evidence type="ECO:0000313" key="4">
    <source>
        <dbReference type="EMBL" id="EJK48526.1"/>
    </source>
</evidence>
<dbReference type="PANTHER" id="PTHR11102">
    <property type="entry name" value="SEL-1-LIKE PROTEIN"/>
    <property type="match status" value="1"/>
</dbReference>
<dbReference type="OrthoDB" id="40126at2759"/>
<feature type="transmembrane region" description="Helical" evidence="3">
    <location>
        <begin position="6"/>
        <end position="27"/>
    </location>
</feature>
<sequence>MVDASFVRHIFLARAVAWFLVVVSGGFQRWRPNARRPFLERACARNAIGKDQDGQSRRIRLHLSFQFLLAEEEEKPRAMSGMARHEKTVLRASEAGDRGAALPHGGGRDGTQTEGGGRLFSLALAGSVILSGVLHDESVQWLHSGVSQTRHDGLPILPGFGSESDHRYDQKTSRRRRDAIAIWDLGKQYHLGHYGLEKDVTRAIELYEHAAELGVKGAHFYLGFLYGEGEDVEKDSDKAIRHYEAAAMCGHDVARFNLGCMEYNAENYDIALQHWMIAAKLGYEESLDEVKEMFMHGLATKAEYAEALRGCQSAVEQMRSLDRDEAKSLDLVQILSISNELKQ</sequence>
<keyword evidence="3" id="KW-0812">Transmembrane</keyword>
<dbReference type="SMART" id="SM00671">
    <property type="entry name" value="SEL1"/>
    <property type="match status" value="3"/>
</dbReference>
<organism evidence="4 5">
    <name type="scientific">Thalassiosira oceanica</name>
    <name type="common">Marine diatom</name>
    <dbReference type="NCBI Taxonomy" id="159749"/>
    <lineage>
        <taxon>Eukaryota</taxon>
        <taxon>Sar</taxon>
        <taxon>Stramenopiles</taxon>
        <taxon>Ochrophyta</taxon>
        <taxon>Bacillariophyta</taxon>
        <taxon>Coscinodiscophyceae</taxon>
        <taxon>Thalassiosirophycidae</taxon>
        <taxon>Thalassiosirales</taxon>
        <taxon>Thalassiosiraceae</taxon>
        <taxon>Thalassiosira</taxon>
    </lineage>
</organism>
<dbReference type="InterPro" id="IPR006597">
    <property type="entry name" value="Sel1-like"/>
</dbReference>
<dbReference type="Gene3D" id="1.25.40.10">
    <property type="entry name" value="Tetratricopeptide repeat domain"/>
    <property type="match status" value="1"/>
</dbReference>
<proteinExistence type="inferred from homology"/>
<evidence type="ECO:0000313" key="5">
    <source>
        <dbReference type="Proteomes" id="UP000266841"/>
    </source>
</evidence>
<name>K0RHW6_THAOC</name>
<dbReference type="PANTHER" id="PTHR11102:SF147">
    <property type="entry name" value="SEL1L ADAPTOR SUBUNIT OF ERAD E3 UBIQUITIN LIGASE"/>
    <property type="match status" value="1"/>
</dbReference>
<reference evidence="4 5" key="1">
    <citation type="journal article" date="2012" name="Genome Biol.">
        <title>Genome and low-iron response of an oceanic diatom adapted to chronic iron limitation.</title>
        <authorList>
            <person name="Lommer M."/>
            <person name="Specht M."/>
            <person name="Roy A.S."/>
            <person name="Kraemer L."/>
            <person name="Andreson R."/>
            <person name="Gutowska M.A."/>
            <person name="Wolf J."/>
            <person name="Bergner S.V."/>
            <person name="Schilhabel M.B."/>
            <person name="Klostermeier U.C."/>
            <person name="Beiko R.G."/>
            <person name="Rosenstiel P."/>
            <person name="Hippler M."/>
            <person name="Laroche J."/>
        </authorList>
    </citation>
    <scope>NUCLEOTIDE SEQUENCE [LARGE SCALE GENOMIC DNA]</scope>
    <source>
        <strain evidence="4 5">CCMP1005</strain>
    </source>
</reference>
<dbReference type="InterPro" id="IPR011990">
    <property type="entry name" value="TPR-like_helical_dom_sf"/>
</dbReference>
<dbReference type="EMBL" id="AGNL01045742">
    <property type="protein sequence ID" value="EJK48526.1"/>
    <property type="molecule type" value="Genomic_DNA"/>
</dbReference>
<dbReference type="SUPFAM" id="SSF81901">
    <property type="entry name" value="HCP-like"/>
    <property type="match status" value="1"/>
</dbReference>
<feature type="compositionally biased region" description="Gly residues" evidence="2">
    <location>
        <begin position="104"/>
        <end position="113"/>
    </location>
</feature>
<accession>K0RHW6</accession>
<evidence type="ECO:0000256" key="1">
    <source>
        <dbReference type="ARBA" id="ARBA00038101"/>
    </source>
</evidence>
<feature type="region of interest" description="Disordered" evidence="2">
    <location>
        <begin position="93"/>
        <end position="113"/>
    </location>
</feature>
<evidence type="ECO:0000256" key="2">
    <source>
        <dbReference type="SAM" id="MobiDB-lite"/>
    </source>
</evidence>
<comment type="similarity">
    <text evidence="1">Belongs to the sel-1 family.</text>
</comment>
<keyword evidence="3" id="KW-0472">Membrane</keyword>
<gene>
    <name evidence="4" type="ORF">THAOC_32667</name>
</gene>
<dbReference type="InterPro" id="IPR050767">
    <property type="entry name" value="Sel1_AlgK"/>
</dbReference>
<dbReference type="GO" id="GO:0005789">
    <property type="term" value="C:endoplasmic reticulum membrane"/>
    <property type="evidence" value="ECO:0007669"/>
    <property type="project" value="TreeGrafter"/>
</dbReference>
<keyword evidence="5" id="KW-1185">Reference proteome</keyword>
<dbReference type="Pfam" id="PF08238">
    <property type="entry name" value="Sel1"/>
    <property type="match status" value="2"/>
</dbReference>
<comment type="caution">
    <text evidence="4">The sequence shown here is derived from an EMBL/GenBank/DDBJ whole genome shotgun (WGS) entry which is preliminary data.</text>
</comment>
<evidence type="ECO:0000256" key="3">
    <source>
        <dbReference type="SAM" id="Phobius"/>
    </source>
</evidence>
<dbReference type="Proteomes" id="UP000266841">
    <property type="component" value="Unassembled WGS sequence"/>
</dbReference>
<keyword evidence="3" id="KW-1133">Transmembrane helix</keyword>
<protein>
    <submittedName>
        <fullName evidence="4">Uncharacterized protein</fullName>
    </submittedName>
</protein>
<dbReference type="AlphaFoldDB" id="K0RHW6"/>